<evidence type="ECO:0000313" key="3">
    <source>
        <dbReference type="EMBL" id="AYG78661.1"/>
    </source>
</evidence>
<dbReference type="InterPro" id="IPR017972">
    <property type="entry name" value="Cyt_P450_CS"/>
</dbReference>
<dbReference type="Gene3D" id="1.10.630.10">
    <property type="entry name" value="Cytochrome P450"/>
    <property type="match status" value="1"/>
</dbReference>
<dbReference type="PANTHER" id="PTHR46696:SF3">
    <property type="entry name" value="PULCHERRIMINIC ACID SYNTHASE"/>
    <property type="match status" value="1"/>
</dbReference>
<gene>
    <name evidence="3" type="primary">bioI_1</name>
    <name evidence="3" type="ORF">DWB77_00769</name>
</gene>
<dbReference type="InterPro" id="IPR002397">
    <property type="entry name" value="Cyt_P450_B"/>
</dbReference>
<evidence type="ECO:0000313" key="4">
    <source>
        <dbReference type="Proteomes" id="UP000271554"/>
    </source>
</evidence>
<dbReference type="PANTHER" id="PTHR46696">
    <property type="entry name" value="P450, PUTATIVE (EUROFUNG)-RELATED"/>
    <property type="match status" value="1"/>
</dbReference>
<accession>A0A387H7T9</accession>
<dbReference type="PRINTS" id="PR00385">
    <property type="entry name" value="P450"/>
</dbReference>
<keyword evidence="2" id="KW-0503">Monooxygenase</keyword>
<dbReference type="PRINTS" id="PR00359">
    <property type="entry name" value="BP450"/>
</dbReference>
<sequence length="415" mass="45223">MPNTRTADPVSWPDLIAQQVNCDTASEAYRADPNGFTEPLRSRSGAVHRTPSGALVLLGHAECAEVLRDPRFGHGAATARDITAYGVPARSFLLTDPPDHDRQRGRVSGAFTARAGARLAPRIEQYVLDLVGKAWQRREVDVVADLARPLAASVLSDVLGLPPGYEHHFVEMAELLVRGMDPQQDTAPAARAAITRARTDFVRTFTQLLRRTPDGCGTSVIDQLARGIARKDDPVKLSEAVATCGQLIAAGYETTVGLIANGLHTLLTHPEESSVLDTTHADADAMATAVEELLRYEPPVHIAVRTALTDAQVGEVTVPRGTILTLMLNAANRDPLVYADPHRLDLRRGGRHLAFGLGPHFCLGAPLARMEAHLMLSALWSGRPELVEERVTYTFGFVARRVQRLRIRLTQRPKP</sequence>
<dbReference type="RefSeq" id="WP_120719882.1">
    <property type="nucleotide sequence ID" value="NZ_CP032698.1"/>
</dbReference>
<keyword evidence="2" id="KW-0560">Oxidoreductase</keyword>
<organism evidence="3 4">
    <name type="scientific">Streptomyces hundungensis</name>
    <dbReference type="NCBI Taxonomy" id="1077946"/>
    <lineage>
        <taxon>Bacteria</taxon>
        <taxon>Bacillati</taxon>
        <taxon>Actinomycetota</taxon>
        <taxon>Actinomycetes</taxon>
        <taxon>Kitasatosporales</taxon>
        <taxon>Streptomycetaceae</taxon>
        <taxon>Streptomyces</taxon>
    </lineage>
</organism>
<name>A0A387H7T9_9ACTN</name>
<dbReference type="KEGG" id="shun:DWB77_00769"/>
<dbReference type="EMBL" id="CP032698">
    <property type="protein sequence ID" value="AYG78661.1"/>
    <property type="molecule type" value="Genomic_DNA"/>
</dbReference>
<dbReference type="Pfam" id="PF00067">
    <property type="entry name" value="p450"/>
    <property type="match status" value="1"/>
</dbReference>
<dbReference type="SUPFAM" id="SSF48264">
    <property type="entry name" value="Cytochrome P450"/>
    <property type="match status" value="1"/>
</dbReference>
<comment type="similarity">
    <text evidence="1 2">Belongs to the cytochrome P450 family.</text>
</comment>
<dbReference type="InterPro" id="IPR001128">
    <property type="entry name" value="Cyt_P450"/>
</dbReference>
<dbReference type="GO" id="GO:0005506">
    <property type="term" value="F:iron ion binding"/>
    <property type="evidence" value="ECO:0007669"/>
    <property type="project" value="InterPro"/>
</dbReference>
<protein>
    <submittedName>
        <fullName evidence="3">Biotin biosynthesis cytochrome P450</fullName>
    </submittedName>
</protein>
<keyword evidence="4" id="KW-1185">Reference proteome</keyword>
<dbReference type="OrthoDB" id="4133219at2"/>
<evidence type="ECO:0000256" key="2">
    <source>
        <dbReference type="RuleBase" id="RU000461"/>
    </source>
</evidence>
<dbReference type="AlphaFoldDB" id="A0A387H7T9"/>
<dbReference type="PROSITE" id="PS00086">
    <property type="entry name" value="CYTOCHROME_P450"/>
    <property type="match status" value="1"/>
</dbReference>
<dbReference type="GO" id="GO:0020037">
    <property type="term" value="F:heme binding"/>
    <property type="evidence" value="ECO:0007669"/>
    <property type="project" value="InterPro"/>
</dbReference>
<proteinExistence type="inferred from homology"/>
<evidence type="ECO:0000256" key="1">
    <source>
        <dbReference type="ARBA" id="ARBA00010617"/>
    </source>
</evidence>
<dbReference type="GO" id="GO:0004497">
    <property type="term" value="F:monooxygenase activity"/>
    <property type="evidence" value="ECO:0007669"/>
    <property type="project" value="UniProtKB-KW"/>
</dbReference>
<keyword evidence="2" id="KW-0479">Metal-binding</keyword>
<keyword evidence="2" id="KW-0408">Iron</keyword>
<reference evidence="3 4" key="1">
    <citation type="submission" date="2018-10" db="EMBL/GenBank/DDBJ databases">
        <title>Relationship between Morphology and Antimicrobial Activity in Streptomyces.</title>
        <authorList>
            <person name="Kang H.J."/>
            <person name="Kim S.B."/>
        </authorList>
    </citation>
    <scope>NUCLEOTIDE SEQUENCE [LARGE SCALE GENOMIC DNA]</scope>
    <source>
        <strain evidence="3 4">BH38</strain>
    </source>
</reference>
<dbReference type="Proteomes" id="UP000271554">
    <property type="component" value="Chromosome"/>
</dbReference>
<dbReference type="InterPro" id="IPR036396">
    <property type="entry name" value="Cyt_P450_sf"/>
</dbReference>
<dbReference type="GO" id="GO:0016705">
    <property type="term" value="F:oxidoreductase activity, acting on paired donors, with incorporation or reduction of molecular oxygen"/>
    <property type="evidence" value="ECO:0007669"/>
    <property type="project" value="InterPro"/>
</dbReference>
<dbReference type="CDD" id="cd20625">
    <property type="entry name" value="CYP164-like"/>
    <property type="match status" value="1"/>
</dbReference>
<keyword evidence="2" id="KW-0349">Heme</keyword>